<proteinExistence type="predicted"/>
<evidence type="ECO:0000313" key="2">
    <source>
        <dbReference type="Proteomes" id="UP000320338"/>
    </source>
</evidence>
<gene>
    <name evidence="1" type="ORF">PHY01_41510</name>
</gene>
<dbReference type="RefSeq" id="WP_141280831.1">
    <property type="nucleotide sequence ID" value="NZ_BAAARZ010000006.1"/>
</dbReference>
<reference evidence="1 2" key="1">
    <citation type="submission" date="2019-06" db="EMBL/GenBank/DDBJ databases">
        <title>Whole genome shotgun sequence of Pseudonocardia hydrocarbonoxydans NBRC 14498.</title>
        <authorList>
            <person name="Hosoyama A."/>
            <person name="Uohara A."/>
            <person name="Ohji S."/>
            <person name="Ichikawa N."/>
        </authorList>
    </citation>
    <scope>NUCLEOTIDE SEQUENCE [LARGE SCALE GENOMIC DNA]</scope>
    <source>
        <strain evidence="1 2">NBRC 14498</strain>
    </source>
</reference>
<organism evidence="1 2">
    <name type="scientific">Pseudonocardia hydrocarbonoxydans</name>
    <dbReference type="NCBI Taxonomy" id="76726"/>
    <lineage>
        <taxon>Bacteria</taxon>
        <taxon>Bacillati</taxon>
        <taxon>Actinomycetota</taxon>
        <taxon>Actinomycetes</taxon>
        <taxon>Pseudonocardiales</taxon>
        <taxon>Pseudonocardiaceae</taxon>
        <taxon>Pseudonocardia</taxon>
    </lineage>
</organism>
<dbReference type="OrthoDB" id="3194844at2"/>
<dbReference type="AlphaFoldDB" id="A0A4Y3WTN4"/>
<name>A0A4Y3WTN4_9PSEU</name>
<sequence length="269" mass="29592">MILAEYFAGTRAIRRPLARAVIAIMNPLARLDRKPADNAAALRSLWPVVEAAHTESGDLARRFYDEERASRGMARHDTYRSVIKPEWFGEALTPVLIETSEPAQDGAEQARQTELVTAAAIAVVDSGGRRTMLRATETDRELAGWARVEGGAESCAFCTMLISRGPVYSSADSAGLDSDDESAKELAEAYQRTGDRSELDSLMKRFHVRCDCQVVPVFDRADWPGIDQYRAAEAAWIKASKAAREAGTDPMTALRYQLDGRAVPAKEKK</sequence>
<evidence type="ECO:0008006" key="3">
    <source>
        <dbReference type="Google" id="ProtNLM"/>
    </source>
</evidence>
<comment type="caution">
    <text evidence="1">The sequence shown here is derived from an EMBL/GenBank/DDBJ whole genome shotgun (WGS) entry which is preliminary data.</text>
</comment>
<protein>
    <recommendedName>
        <fullName evidence="3">Capsid maturation protease</fullName>
    </recommendedName>
</protein>
<accession>A0A4Y3WTN4</accession>
<dbReference type="EMBL" id="BJNG01000037">
    <property type="protein sequence ID" value="GEC21868.1"/>
    <property type="molecule type" value="Genomic_DNA"/>
</dbReference>
<dbReference type="Pfam" id="PF25310">
    <property type="entry name" value="VG15"/>
    <property type="match status" value="1"/>
</dbReference>
<dbReference type="Proteomes" id="UP000320338">
    <property type="component" value="Unassembled WGS sequence"/>
</dbReference>
<evidence type="ECO:0000313" key="1">
    <source>
        <dbReference type="EMBL" id="GEC21868.1"/>
    </source>
</evidence>
<keyword evidence="2" id="KW-1185">Reference proteome</keyword>
<dbReference type="InterPro" id="IPR057369">
    <property type="entry name" value="VG15"/>
</dbReference>